<dbReference type="Proteomes" id="UP000317155">
    <property type="component" value="Unassembled WGS sequence"/>
</dbReference>
<keyword evidence="3" id="KW-1185">Reference proteome</keyword>
<accession>A0A550JGJ5</accession>
<dbReference type="AlphaFoldDB" id="A0A550JGJ5"/>
<dbReference type="InterPro" id="IPR058548">
    <property type="entry name" value="MlaB-like_STAS"/>
</dbReference>
<dbReference type="OrthoDB" id="5397031at2"/>
<evidence type="ECO:0000313" key="2">
    <source>
        <dbReference type="EMBL" id="TRO82338.1"/>
    </source>
</evidence>
<dbReference type="Gene3D" id="3.30.750.24">
    <property type="entry name" value="STAS domain"/>
    <property type="match status" value="1"/>
</dbReference>
<sequence length="115" mass="12619">MLECTLLPPSDQRPATLRVAGSATIAYVQQFKEALAEAVKQYPDLHVDCAEVTEADCSCLQLLCSAHRSCQTLRLTPATHQALTEVIASAGFERMQGCCLADDKNSCIWIRPDQH</sequence>
<protein>
    <submittedName>
        <fullName evidence="2">STAS domain-containing protein</fullName>
    </submittedName>
</protein>
<evidence type="ECO:0000313" key="3">
    <source>
        <dbReference type="Proteomes" id="UP000317155"/>
    </source>
</evidence>
<dbReference type="EMBL" id="VJVV01000004">
    <property type="protein sequence ID" value="TRO82338.1"/>
    <property type="molecule type" value="Genomic_DNA"/>
</dbReference>
<feature type="domain" description="STAS" evidence="1">
    <location>
        <begin position="17"/>
        <end position="92"/>
    </location>
</feature>
<dbReference type="RefSeq" id="WP_092057389.1">
    <property type="nucleotide sequence ID" value="NZ_FOJJ01000034.1"/>
</dbReference>
<dbReference type="InterPro" id="IPR052746">
    <property type="entry name" value="MlaB_ABC_Transporter"/>
</dbReference>
<evidence type="ECO:0000259" key="1">
    <source>
        <dbReference type="PROSITE" id="PS50801"/>
    </source>
</evidence>
<reference evidence="2 3" key="1">
    <citation type="submission" date="2019-07" db="EMBL/GenBank/DDBJ databases">
        <title>Insights of Desulfuromonas acetexigens electromicrobiology.</title>
        <authorList>
            <person name="Katuri K."/>
            <person name="Sapireddy V."/>
            <person name="Shaw D.R."/>
            <person name="Saikaly P."/>
        </authorList>
    </citation>
    <scope>NUCLEOTIDE SEQUENCE [LARGE SCALE GENOMIC DNA]</scope>
    <source>
        <strain evidence="2 3">2873</strain>
    </source>
</reference>
<dbReference type="PROSITE" id="PS50801">
    <property type="entry name" value="STAS"/>
    <property type="match status" value="1"/>
</dbReference>
<comment type="caution">
    <text evidence="2">The sequence shown here is derived from an EMBL/GenBank/DDBJ whole genome shotgun (WGS) entry which is preliminary data.</text>
</comment>
<gene>
    <name evidence="2" type="ORF">FL622_07110</name>
</gene>
<organism evidence="2 3">
    <name type="scientific">Trichloromonas acetexigens</name>
    <dbReference type="NCBI Taxonomy" id="38815"/>
    <lineage>
        <taxon>Bacteria</taxon>
        <taxon>Pseudomonadati</taxon>
        <taxon>Thermodesulfobacteriota</taxon>
        <taxon>Desulfuromonadia</taxon>
        <taxon>Desulfuromonadales</taxon>
        <taxon>Trichloromonadaceae</taxon>
        <taxon>Trichloromonas</taxon>
    </lineage>
</organism>
<dbReference type="SUPFAM" id="SSF52091">
    <property type="entry name" value="SpoIIaa-like"/>
    <property type="match status" value="1"/>
</dbReference>
<dbReference type="PANTHER" id="PTHR35849:SF2">
    <property type="entry name" value="BLR2341 PROTEIN"/>
    <property type="match status" value="1"/>
</dbReference>
<dbReference type="InterPro" id="IPR002645">
    <property type="entry name" value="STAS_dom"/>
</dbReference>
<dbReference type="PANTHER" id="PTHR35849">
    <property type="entry name" value="BLR2341 PROTEIN"/>
    <property type="match status" value="1"/>
</dbReference>
<name>A0A550JGJ5_9BACT</name>
<dbReference type="Pfam" id="PF13466">
    <property type="entry name" value="STAS_2"/>
    <property type="match status" value="1"/>
</dbReference>
<proteinExistence type="predicted"/>
<dbReference type="CDD" id="cd07043">
    <property type="entry name" value="STAS_anti-anti-sigma_factors"/>
    <property type="match status" value="1"/>
</dbReference>
<dbReference type="InterPro" id="IPR036513">
    <property type="entry name" value="STAS_dom_sf"/>
</dbReference>